<dbReference type="RefSeq" id="WP_394835083.1">
    <property type="nucleotide sequence ID" value="NZ_CP089929.1"/>
</dbReference>
<dbReference type="Gene3D" id="1.10.101.10">
    <property type="entry name" value="PGBD-like superfamily/PGBD"/>
    <property type="match status" value="1"/>
</dbReference>
<dbReference type="Proteomes" id="UP001374803">
    <property type="component" value="Chromosome"/>
</dbReference>
<proteinExistence type="predicted"/>
<dbReference type="EMBL" id="CP089983">
    <property type="protein sequence ID" value="WXB05437.1"/>
    <property type="molecule type" value="Genomic_DNA"/>
</dbReference>
<dbReference type="InterPro" id="IPR002477">
    <property type="entry name" value="Peptidoglycan-bd-like"/>
</dbReference>
<gene>
    <name evidence="2" type="ORF">LVJ94_52150</name>
</gene>
<organism evidence="2 3">
    <name type="scientific">Pendulispora rubella</name>
    <dbReference type="NCBI Taxonomy" id="2741070"/>
    <lineage>
        <taxon>Bacteria</taxon>
        <taxon>Pseudomonadati</taxon>
        <taxon>Myxococcota</taxon>
        <taxon>Myxococcia</taxon>
        <taxon>Myxococcales</taxon>
        <taxon>Sorangiineae</taxon>
        <taxon>Pendulisporaceae</taxon>
        <taxon>Pendulispora</taxon>
    </lineage>
</organism>
<feature type="domain" description="Peptidoglycan binding-like" evidence="1">
    <location>
        <begin position="22"/>
        <end position="66"/>
    </location>
</feature>
<dbReference type="InterPro" id="IPR036365">
    <property type="entry name" value="PGBD-like_sf"/>
</dbReference>
<accession>A0ABZ2L3B2</accession>
<sequence length="82" mass="8507">MSDTIHESEKFGRIDLATTAGVQTALSFLSFDPGEVDGLDGPKTRAALKSFQESVGIAADGLIGPNSRRELLSALQTAASVA</sequence>
<evidence type="ECO:0000313" key="3">
    <source>
        <dbReference type="Proteomes" id="UP001374803"/>
    </source>
</evidence>
<evidence type="ECO:0000259" key="1">
    <source>
        <dbReference type="Pfam" id="PF01471"/>
    </source>
</evidence>
<dbReference type="Pfam" id="PF01471">
    <property type="entry name" value="PG_binding_1"/>
    <property type="match status" value="1"/>
</dbReference>
<evidence type="ECO:0000313" key="2">
    <source>
        <dbReference type="EMBL" id="WXB05437.1"/>
    </source>
</evidence>
<dbReference type="SUPFAM" id="SSF47090">
    <property type="entry name" value="PGBD-like"/>
    <property type="match status" value="1"/>
</dbReference>
<reference evidence="2" key="1">
    <citation type="submission" date="2021-12" db="EMBL/GenBank/DDBJ databases">
        <title>Discovery of the Pendulisporaceae a myxobacterial family with distinct sporulation behavior and unique specialized metabolism.</title>
        <authorList>
            <person name="Garcia R."/>
            <person name="Popoff A."/>
            <person name="Bader C.D."/>
            <person name="Loehr J."/>
            <person name="Walesch S."/>
            <person name="Walt C."/>
            <person name="Boldt J."/>
            <person name="Bunk B."/>
            <person name="Haeckl F.J.F.P.J."/>
            <person name="Gunesch A.P."/>
            <person name="Birkelbach J."/>
            <person name="Nuebel U."/>
            <person name="Pietschmann T."/>
            <person name="Bach T."/>
            <person name="Mueller R."/>
        </authorList>
    </citation>
    <scope>NUCLEOTIDE SEQUENCE</scope>
    <source>
        <strain evidence="2">MSr11367</strain>
    </source>
</reference>
<keyword evidence="3" id="KW-1185">Reference proteome</keyword>
<protein>
    <submittedName>
        <fullName evidence="2">Peptidoglycan-binding protein</fullName>
    </submittedName>
</protein>
<name>A0ABZ2L3B2_9BACT</name>
<dbReference type="InterPro" id="IPR036366">
    <property type="entry name" value="PGBDSf"/>
</dbReference>